<dbReference type="EMBL" id="JATAAI010000006">
    <property type="protein sequence ID" value="KAK1745085.1"/>
    <property type="molecule type" value="Genomic_DNA"/>
</dbReference>
<dbReference type="CDD" id="cd12347">
    <property type="entry name" value="RRM_PPIE"/>
    <property type="match status" value="1"/>
</dbReference>
<feature type="region of interest" description="Disordered" evidence="3">
    <location>
        <begin position="116"/>
        <end position="150"/>
    </location>
</feature>
<dbReference type="Gene3D" id="3.30.70.330">
    <property type="match status" value="1"/>
</dbReference>
<proteinExistence type="predicted"/>
<dbReference type="SMART" id="SM00360">
    <property type="entry name" value="RRM"/>
    <property type="match status" value="1"/>
</dbReference>
<evidence type="ECO:0000256" key="1">
    <source>
        <dbReference type="ARBA" id="ARBA00022884"/>
    </source>
</evidence>
<feature type="domain" description="RRM" evidence="4">
    <location>
        <begin position="13"/>
        <end position="97"/>
    </location>
</feature>
<dbReference type="PANTHER" id="PTHR48037:SF1">
    <property type="entry name" value="RRM DOMAIN-CONTAINING PROTEIN"/>
    <property type="match status" value="1"/>
</dbReference>
<dbReference type="InterPro" id="IPR000504">
    <property type="entry name" value="RRM_dom"/>
</dbReference>
<accession>A0AAD8YH97</accession>
<dbReference type="Proteomes" id="UP001224775">
    <property type="component" value="Unassembled WGS sequence"/>
</dbReference>
<evidence type="ECO:0000313" key="6">
    <source>
        <dbReference type="Proteomes" id="UP001224775"/>
    </source>
</evidence>
<evidence type="ECO:0000313" key="5">
    <source>
        <dbReference type="EMBL" id="KAK1745085.1"/>
    </source>
</evidence>
<evidence type="ECO:0000256" key="2">
    <source>
        <dbReference type="PROSITE-ProRule" id="PRU00176"/>
    </source>
</evidence>
<comment type="caution">
    <text evidence="5">The sequence shown here is derived from an EMBL/GenBank/DDBJ whole genome shotgun (WGS) entry which is preliminary data.</text>
</comment>
<dbReference type="InterPro" id="IPR035979">
    <property type="entry name" value="RBD_domain_sf"/>
</dbReference>
<protein>
    <submittedName>
        <fullName evidence="5">RNA-binding protein</fullName>
    </submittedName>
</protein>
<dbReference type="Pfam" id="PF00076">
    <property type="entry name" value="RRM_1"/>
    <property type="match status" value="1"/>
</dbReference>
<evidence type="ECO:0000256" key="3">
    <source>
        <dbReference type="SAM" id="MobiDB-lite"/>
    </source>
</evidence>
<dbReference type="PROSITE" id="PS50102">
    <property type="entry name" value="RRM"/>
    <property type="match status" value="1"/>
</dbReference>
<keyword evidence="1 2" id="KW-0694">RNA-binding</keyword>
<dbReference type="PANTHER" id="PTHR48037">
    <property type="entry name" value="ATPASE E1"/>
    <property type="match status" value="1"/>
</dbReference>
<dbReference type="GO" id="GO:0003723">
    <property type="term" value="F:RNA binding"/>
    <property type="evidence" value="ECO:0007669"/>
    <property type="project" value="UniProtKB-UniRule"/>
</dbReference>
<dbReference type="SUPFAM" id="SSF54928">
    <property type="entry name" value="RNA-binding domain, RBD"/>
    <property type="match status" value="1"/>
</dbReference>
<name>A0AAD8YH97_9STRA</name>
<organism evidence="5 6">
    <name type="scientific">Skeletonema marinoi</name>
    <dbReference type="NCBI Taxonomy" id="267567"/>
    <lineage>
        <taxon>Eukaryota</taxon>
        <taxon>Sar</taxon>
        <taxon>Stramenopiles</taxon>
        <taxon>Ochrophyta</taxon>
        <taxon>Bacillariophyta</taxon>
        <taxon>Coscinodiscophyceae</taxon>
        <taxon>Thalassiosirophycidae</taxon>
        <taxon>Thalassiosirales</taxon>
        <taxon>Skeletonemataceae</taxon>
        <taxon>Skeletonema</taxon>
        <taxon>Skeletonema marinoi-dohrnii complex</taxon>
    </lineage>
</organism>
<sequence>MSSSQTPTLQSRRALYVGGLDPAVTQSMQTVETTIRAAFLPFGPIQSIEIPMDYAAGTHKGFAFIEYVDGDDAAEAIYNMDGAELFGKTLTVNIAQAERMNLGSNKAVWSTEEWFKEQSGMKEDEERKEQEKGKELDASLLKEKPLTAGI</sequence>
<evidence type="ECO:0000259" key="4">
    <source>
        <dbReference type="PROSITE" id="PS50102"/>
    </source>
</evidence>
<dbReference type="AlphaFoldDB" id="A0AAD8YH97"/>
<dbReference type="InterPro" id="IPR012677">
    <property type="entry name" value="Nucleotide-bd_a/b_plait_sf"/>
</dbReference>
<dbReference type="InterPro" id="IPR034168">
    <property type="entry name" value="PPIE_RRM"/>
</dbReference>
<keyword evidence="6" id="KW-1185">Reference proteome</keyword>
<reference evidence="5" key="1">
    <citation type="submission" date="2023-06" db="EMBL/GenBank/DDBJ databases">
        <title>Survivors Of The Sea: Transcriptome response of Skeletonema marinoi to long-term dormancy.</title>
        <authorList>
            <person name="Pinder M.I.M."/>
            <person name="Kourtchenko O."/>
            <person name="Robertson E.K."/>
            <person name="Larsson T."/>
            <person name="Maumus F."/>
            <person name="Osuna-Cruz C.M."/>
            <person name="Vancaester E."/>
            <person name="Stenow R."/>
            <person name="Vandepoele K."/>
            <person name="Ploug H."/>
            <person name="Bruchert V."/>
            <person name="Godhe A."/>
            <person name="Topel M."/>
        </authorList>
    </citation>
    <scope>NUCLEOTIDE SEQUENCE</scope>
    <source>
        <strain evidence="5">R05AC</strain>
    </source>
</reference>
<gene>
    <name evidence="5" type="ORF">QTG54_004376</name>
</gene>